<reference evidence="6" key="2">
    <citation type="submission" date="2015-01" db="EMBL/GenBank/DDBJ databases">
        <title>Evolutionary Origins and Diversification of the Mycorrhizal Mutualists.</title>
        <authorList>
            <consortium name="DOE Joint Genome Institute"/>
            <consortium name="Mycorrhizal Genomics Consortium"/>
            <person name="Kohler A."/>
            <person name="Kuo A."/>
            <person name="Nagy L.G."/>
            <person name="Floudas D."/>
            <person name="Copeland A."/>
            <person name="Barry K.W."/>
            <person name="Cichocki N."/>
            <person name="Veneault-Fourrey C."/>
            <person name="LaButti K."/>
            <person name="Lindquist E.A."/>
            <person name="Lipzen A."/>
            <person name="Lundell T."/>
            <person name="Morin E."/>
            <person name="Murat C."/>
            <person name="Riley R."/>
            <person name="Ohm R."/>
            <person name="Sun H."/>
            <person name="Tunlid A."/>
            <person name="Henrissat B."/>
            <person name="Grigoriev I.V."/>
            <person name="Hibbett D.S."/>
            <person name="Martin F."/>
        </authorList>
    </citation>
    <scope>NUCLEOTIDE SEQUENCE [LARGE SCALE GENOMIC DNA]</scope>
    <source>
        <strain evidence="6">LaAM-08-1</strain>
    </source>
</reference>
<feature type="repeat" description="WD" evidence="3">
    <location>
        <begin position="109"/>
        <end position="155"/>
    </location>
</feature>
<dbReference type="EMBL" id="KN838543">
    <property type="protein sequence ID" value="KIK08119.1"/>
    <property type="molecule type" value="Genomic_DNA"/>
</dbReference>
<keyword evidence="2" id="KW-0677">Repeat</keyword>
<dbReference type="InterPro" id="IPR015943">
    <property type="entry name" value="WD40/YVTN_repeat-like_dom_sf"/>
</dbReference>
<dbReference type="STRING" id="1095629.A0A0C9Y2N5"/>
<proteinExistence type="predicted"/>
<dbReference type="PROSITE" id="PS00678">
    <property type="entry name" value="WD_REPEATS_1"/>
    <property type="match status" value="1"/>
</dbReference>
<dbReference type="AlphaFoldDB" id="A0A0C9Y2N5"/>
<dbReference type="PROSITE" id="PS50082">
    <property type="entry name" value="WD_REPEATS_2"/>
    <property type="match status" value="1"/>
</dbReference>
<sequence length="377" mass="41527">MSMDINFSHPTQIFSLRACRNDDAVDLLAVGGEHSVDVLLVSDTQCTRIASFHIGSRVTALAWSSATVSPTFSDEWLLELAAAGDDYGLYLLTKSSSAEEYIFPFGGGLSGHHGRVNDITFCGGWSEDSARYVATVSDDKMLMVWDLRPNIDISSTLPTRSDMHDSPSPSPRPQPTAYVIPFSHPLTTISSHPSTSKEFLVSDCRGSIFLTDWRSDPEDNKQANLRHSSLVELLEPYALSASCMGNTSRWSASSAWRTDTVDIIGGVYGPKFSIWDISRLKGGKPLVTGTSFFEGGQHFRWCHTYPEYFAISTQSPSKGAIVQVYNVNFIQAQPTVFNLRPRPHFLRDFDFLAMRGIPRIAAAVGHTVTIFPIGVDS</sequence>
<evidence type="ECO:0000256" key="3">
    <source>
        <dbReference type="PROSITE-ProRule" id="PRU00221"/>
    </source>
</evidence>
<dbReference type="Proteomes" id="UP000054477">
    <property type="component" value="Unassembled WGS sequence"/>
</dbReference>
<evidence type="ECO:0000256" key="2">
    <source>
        <dbReference type="ARBA" id="ARBA00022737"/>
    </source>
</evidence>
<dbReference type="HOGENOM" id="CLU_057712_0_0_1"/>
<dbReference type="Gene3D" id="2.130.10.10">
    <property type="entry name" value="YVTN repeat-like/Quinoprotein amine dehydrogenase"/>
    <property type="match status" value="1"/>
</dbReference>
<accession>A0A0C9Y2N5</accession>
<organism evidence="5 6">
    <name type="scientific">Laccaria amethystina LaAM-08-1</name>
    <dbReference type="NCBI Taxonomy" id="1095629"/>
    <lineage>
        <taxon>Eukaryota</taxon>
        <taxon>Fungi</taxon>
        <taxon>Dikarya</taxon>
        <taxon>Basidiomycota</taxon>
        <taxon>Agaricomycotina</taxon>
        <taxon>Agaricomycetes</taxon>
        <taxon>Agaricomycetidae</taxon>
        <taxon>Agaricales</taxon>
        <taxon>Agaricineae</taxon>
        <taxon>Hydnangiaceae</taxon>
        <taxon>Laccaria</taxon>
    </lineage>
</organism>
<name>A0A0C9Y2N5_9AGAR</name>
<dbReference type="InterPro" id="IPR001680">
    <property type="entry name" value="WD40_rpt"/>
</dbReference>
<keyword evidence="6" id="KW-1185">Reference proteome</keyword>
<dbReference type="PANTHER" id="PTHR22806">
    <property type="entry name" value="NUCLEOPORIN NUP37 P37 -RELATED"/>
    <property type="match status" value="1"/>
</dbReference>
<dbReference type="InterPro" id="IPR036322">
    <property type="entry name" value="WD40_repeat_dom_sf"/>
</dbReference>
<feature type="region of interest" description="Disordered" evidence="4">
    <location>
        <begin position="156"/>
        <end position="175"/>
    </location>
</feature>
<dbReference type="GO" id="GO:0031080">
    <property type="term" value="C:nuclear pore outer ring"/>
    <property type="evidence" value="ECO:0007669"/>
    <property type="project" value="InterPro"/>
</dbReference>
<protein>
    <submittedName>
        <fullName evidence="5">Uncharacterized protein</fullName>
    </submittedName>
</protein>
<reference evidence="5 6" key="1">
    <citation type="submission" date="2014-04" db="EMBL/GenBank/DDBJ databases">
        <authorList>
            <consortium name="DOE Joint Genome Institute"/>
            <person name="Kuo A."/>
            <person name="Kohler A."/>
            <person name="Nagy L.G."/>
            <person name="Floudas D."/>
            <person name="Copeland A."/>
            <person name="Barry K.W."/>
            <person name="Cichocki N."/>
            <person name="Veneault-Fourrey C."/>
            <person name="LaButti K."/>
            <person name="Lindquist E.A."/>
            <person name="Lipzen A."/>
            <person name="Lundell T."/>
            <person name="Morin E."/>
            <person name="Murat C."/>
            <person name="Sun H."/>
            <person name="Tunlid A."/>
            <person name="Henrissat B."/>
            <person name="Grigoriev I.V."/>
            <person name="Hibbett D.S."/>
            <person name="Martin F."/>
            <person name="Nordberg H.P."/>
            <person name="Cantor M.N."/>
            <person name="Hua S.X."/>
        </authorList>
    </citation>
    <scope>NUCLEOTIDE SEQUENCE [LARGE SCALE GENOMIC DNA]</scope>
    <source>
        <strain evidence="5 6">LaAM-08-1</strain>
    </source>
</reference>
<evidence type="ECO:0000256" key="1">
    <source>
        <dbReference type="ARBA" id="ARBA00022574"/>
    </source>
</evidence>
<evidence type="ECO:0000256" key="4">
    <source>
        <dbReference type="SAM" id="MobiDB-lite"/>
    </source>
</evidence>
<evidence type="ECO:0000313" key="5">
    <source>
        <dbReference type="EMBL" id="KIK08119.1"/>
    </source>
</evidence>
<dbReference type="InterPro" id="IPR037626">
    <property type="entry name" value="NUP37"/>
</dbReference>
<dbReference type="InterPro" id="IPR019775">
    <property type="entry name" value="WD40_repeat_CS"/>
</dbReference>
<dbReference type="OrthoDB" id="340259at2759"/>
<gene>
    <name evidence="5" type="ORF">K443DRAFT_672600</name>
</gene>
<keyword evidence="1 3" id="KW-0853">WD repeat</keyword>
<dbReference type="PANTHER" id="PTHR22806:SF0">
    <property type="entry name" value="NUCLEOPORIN NUP37"/>
    <property type="match status" value="1"/>
</dbReference>
<evidence type="ECO:0000313" key="6">
    <source>
        <dbReference type="Proteomes" id="UP000054477"/>
    </source>
</evidence>
<dbReference type="SUPFAM" id="SSF50978">
    <property type="entry name" value="WD40 repeat-like"/>
    <property type="match status" value="1"/>
</dbReference>